<dbReference type="PANTHER" id="PTHR30473:SF1">
    <property type="entry name" value="PHOH-LIKE PROTEIN"/>
    <property type="match status" value="1"/>
</dbReference>
<reference evidence="8" key="2">
    <citation type="journal article" date="2024" name="Environ. Microbiol.">
        <title>Genome analysis and description of Tunturibacter gen. nov. expands the diversity of Terriglobia in tundra soils.</title>
        <authorList>
            <person name="Messyasz A."/>
            <person name="Mannisto M.K."/>
            <person name="Kerkhof L.J."/>
            <person name="Haggblom M.M."/>
        </authorList>
    </citation>
    <scope>NUCLEOTIDE SEQUENCE</scope>
    <source>
        <strain evidence="8">M8UP23</strain>
    </source>
</reference>
<proteinExistence type="inferred from homology"/>
<evidence type="ECO:0000256" key="1">
    <source>
        <dbReference type="ARBA" id="ARBA00004496"/>
    </source>
</evidence>
<evidence type="ECO:0000256" key="2">
    <source>
        <dbReference type="ARBA" id="ARBA00010393"/>
    </source>
</evidence>
<dbReference type="KEGG" id="temp:RBB75_12725"/>
<dbReference type="InterPro" id="IPR027417">
    <property type="entry name" value="P-loop_NTPase"/>
</dbReference>
<dbReference type="RefSeq" id="WP_353068297.1">
    <property type="nucleotide sequence ID" value="NZ_CP132932.1"/>
</dbReference>
<gene>
    <name evidence="8" type="ORF">RBB75_12725</name>
</gene>
<evidence type="ECO:0000259" key="7">
    <source>
        <dbReference type="Pfam" id="PF02562"/>
    </source>
</evidence>
<evidence type="ECO:0000256" key="6">
    <source>
        <dbReference type="ARBA" id="ARBA00039970"/>
    </source>
</evidence>
<evidence type="ECO:0000256" key="5">
    <source>
        <dbReference type="ARBA" id="ARBA00022840"/>
    </source>
</evidence>
<reference evidence="8" key="1">
    <citation type="submission" date="2023-08" db="EMBL/GenBank/DDBJ databases">
        <authorList>
            <person name="Messyasz A."/>
            <person name="Mannisto M.K."/>
            <person name="Kerkhof L.J."/>
            <person name="Haggblom M."/>
        </authorList>
    </citation>
    <scope>NUCLEOTIDE SEQUENCE</scope>
    <source>
        <strain evidence="8">M8UP23</strain>
    </source>
</reference>
<dbReference type="Pfam" id="PF02562">
    <property type="entry name" value="PhoH"/>
    <property type="match status" value="1"/>
</dbReference>
<dbReference type="Gene3D" id="3.40.50.300">
    <property type="entry name" value="P-loop containing nucleotide triphosphate hydrolases"/>
    <property type="match status" value="1"/>
</dbReference>
<name>A0AAU7Z8Y9_9BACT</name>
<dbReference type="EMBL" id="CP132932">
    <property type="protein sequence ID" value="XCB25315.1"/>
    <property type="molecule type" value="Genomic_DNA"/>
</dbReference>
<sequence length="345" mass="38090">MIKKSLEITPGIEPLYGTHDENLRLLEDKLNVTIDLRSDAIHVTGEATNVARVEQLFTDFDTLRKSGINLHNGELNGMLKLVVADPSITLKSLIDTGKQRSAGVKRMVQPRSPNQRKYVEAIEQSDMTFGLGPAGTGKTYLAVAMAVSALMAKKVSRIILVRPAVEAGERLGFLPGSLQEKVDPYLRPLYDALYDLLDPIKVDKLLESNVIEVAPLAFMRGRTLSDAFIIMDEAQNTTMEQMKMFVTRLGNNSKAVITGDLTQTDLPNPKKSGLLEALHVLDGVEGIRFCHFEDVDVVRHQLVQRIVRAYDIYGKAQQQLPLPIGEVAMPDPNLASTAKPIPKPQ</sequence>
<organism evidence="8">
    <name type="scientific">Tunturiibacter empetritectus</name>
    <dbReference type="NCBI Taxonomy" id="3069691"/>
    <lineage>
        <taxon>Bacteria</taxon>
        <taxon>Pseudomonadati</taxon>
        <taxon>Acidobacteriota</taxon>
        <taxon>Terriglobia</taxon>
        <taxon>Terriglobales</taxon>
        <taxon>Acidobacteriaceae</taxon>
        <taxon>Tunturiibacter</taxon>
    </lineage>
</organism>
<evidence type="ECO:0000256" key="3">
    <source>
        <dbReference type="ARBA" id="ARBA00022490"/>
    </source>
</evidence>
<evidence type="ECO:0000313" key="8">
    <source>
        <dbReference type="EMBL" id="XCB25315.1"/>
    </source>
</evidence>
<dbReference type="GO" id="GO:0005524">
    <property type="term" value="F:ATP binding"/>
    <property type="evidence" value="ECO:0007669"/>
    <property type="project" value="UniProtKB-KW"/>
</dbReference>
<protein>
    <recommendedName>
        <fullName evidence="6">PhoH-like protein</fullName>
    </recommendedName>
</protein>
<dbReference type="FunFam" id="3.40.50.300:FF:000013">
    <property type="entry name" value="PhoH family ATPase"/>
    <property type="match status" value="1"/>
</dbReference>
<feature type="domain" description="PhoH-like protein" evidence="7">
    <location>
        <begin position="108"/>
        <end position="311"/>
    </location>
</feature>
<dbReference type="InterPro" id="IPR051451">
    <property type="entry name" value="PhoH2-like"/>
</dbReference>
<dbReference type="GO" id="GO:0005829">
    <property type="term" value="C:cytosol"/>
    <property type="evidence" value="ECO:0007669"/>
    <property type="project" value="TreeGrafter"/>
</dbReference>
<comment type="similarity">
    <text evidence="2">Belongs to the PhoH family.</text>
</comment>
<comment type="subcellular location">
    <subcellularLocation>
        <location evidence="1">Cytoplasm</location>
    </subcellularLocation>
</comment>
<dbReference type="PANTHER" id="PTHR30473">
    <property type="entry name" value="PROTEIN PHOH"/>
    <property type="match status" value="1"/>
</dbReference>
<keyword evidence="5" id="KW-0067">ATP-binding</keyword>
<keyword evidence="4" id="KW-0547">Nucleotide-binding</keyword>
<dbReference type="SUPFAM" id="SSF52540">
    <property type="entry name" value="P-loop containing nucleoside triphosphate hydrolases"/>
    <property type="match status" value="1"/>
</dbReference>
<evidence type="ECO:0000256" key="4">
    <source>
        <dbReference type="ARBA" id="ARBA00022741"/>
    </source>
</evidence>
<dbReference type="InterPro" id="IPR003714">
    <property type="entry name" value="PhoH"/>
</dbReference>
<accession>A0AAU7Z8Y9</accession>
<keyword evidence="3" id="KW-0963">Cytoplasm</keyword>
<dbReference type="AlphaFoldDB" id="A0AAU7Z8Y9"/>